<evidence type="ECO:0000313" key="2">
    <source>
        <dbReference type="Proteomes" id="UP000027138"/>
    </source>
</evidence>
<proteinExistence type="predicted"/>
<gene>
    <name evidence="1" type="ORF">JCGZ_03130</name>
</gene>
<evidence type="ECO:0000313" key="1">
    <source>
        <dbReference type="EMBL" id="KDP22002.1"/>
    </source>
</evidence>
<reference evidence="1 2" key="1">
    <citation type="journal article" date="2014" name="PLoS ONE">
        <title>Global Analysis of Gene Expression Profiles in Physic Nut (Jatropha curcas L.) Seedlings Exposed to Salt Stress.</title>
        <authorList>
            <person name="Zhang L."/>
            <person name="Zhang C."/>
            <person name="Wu P."/>
            <person name="Chen Y."/>
            <person name="Li M."/>
            <person name="Jiang H."/>
            <person name="Wu G."/>
        </authorList>
    </citation>
    <scope>NUCLEOTIDE SEQUENCE [LARGE SCALE GENOMIC DNA]</scope>
    <source>
        <strain evidence="2">cv. GZQX0401</strain>
        <tissue evidence="1">Young leaves</tissue>
    </source>
</reference>
<protein>
    <submittedName>
        <fullName evidence="1">Uncharacterized protein</fullName>
    </submittedName>
</protein>
<keyword evidence="2" id="KW-1185">Reference proteome</keyword>
<accession>A0A067JDT6</accession>
<name>A0A067JDT6_JATCU</name>
<sequence>MLRRVLALEGVRLHSSNCIKNQALGAIEGSLFRSLISSKTCHRVHGINFHRVPRQTELQRYLQNQSDRVLEIVTDPTGANKADQTDLWT</sequence>
<dbReference type="EMBL" id="KK915494">
    <property type="protein sequence ID" value="KDP22002.1"/>
    <property type="molecule type" value="Genomic_DNA"/>
</dbReference>
<dbReference type="Proteomes" id="UP000027138">
    <property type="component" value="Unassembled WGS sequence"/>
</dbReference>
<dbReference type="AlphaFoldDB" id="A0A067JDT6"/>
<organism evidence="1 2">
    <name type="scientific">Jatropha curcas</name>
    <name type="common">Barbados nut</name>
    <dbReference type="NCBI Taxonomy" id="180498"/>
    <lineage>
        <taxon>Eukaryota</taxon>
        <taxon>Viridiplantae</taxon>
        <taxon>Streptophyta</taxon>
        <taxon>Embryophyta</taxon>
        <taxon>Tracheophyta</taxon>
        <taxon>Spermatophyta</taxon>
        <taxon>Magnoliopsida</taxon>
        <taxon>eudicotyledons</taxon>
        <taxon>Gunneridae</taxon>
        <taxon>Pentapetalae</taxon>
        <taxon>rosids</taxon>
        <taxon>fabids</taxon>
        <taxon>Malpighiales</taxon>
        <taxon>Euphorbiaceae</taxon>
        <taxon>Crotonoideae</taxon>
        <taxon>Jatropheae</taxon>
        <taxon>Jatropha</taxon>
    </lineage>
</organism>